<evidence type="ECO:0000256" key="2">
    <source>
        <dbReference type="SAM" id="SignalP"/>
    </source>
</evidence>
<accession>A0A2W2BMA7</accession>
<feature type="region of interest" description="Disordered" evidence="1">
    <location>
        <begin position="24"/>
        <end position="50"/>
    </location>
</feature>
<reference evidence="3 4" key="1">
    <citation type="submission" date="2018-01" db="EMBL/GenBank/DDBJ databases">
        <title>Draft genome sequence of Jiangella sp. GTF31.</title>
        <authorList>
            <person name="Sahin N."/>
            <person name="Ay H."/>
            <person name="Saygin H."/>
        </authorList>
    </citation>
    <scope>NUCLEOTIDE SEQUENCE [LARGE SCALE GENOMIC DNA]</scope>
    <source>
        <strain evidence="3 4">GTF31</strain>
    </source>
</reference>
<name>A0A2W2BMA7_9ACTN</name>
<dbReference type="PANTHER" id="PTHR43649:SF12">
    <property type="entry name" value="DIACETYLCHITOBIOSE BINDING PROTEIN DASA"/>
    <property type="match status" value="1"/>
</dbReference>
<feature type="chain" id="PRO_5039477264" evidence="2">
    <location>
        <begin position="27"/>
        <end position="441"/>
    </location>
</feature>
<sequence>MRRSTRTQATTAVTAAVLALVMSACGGDDDPDETAGGGDASGDGGSGEETLAEGVDDGSTITMWTRAATEAQSQRLVDAYNESHENQVELTVIPTDDYLPRVGTAAGAGELPDVLSLDVVFVPQFTTAGAYLDITDRIDALPFADDLAQSHIEVGTLDDAKYVVPHTMDLSVLFYNKNLYEQAGLDPEAPPTTMEEFAEHARAIDALGGDVSGTFFGGNCGGCYVFTWWPSIWASGADVMNEDGTESFLAEPEAQAVYDIWKGLVDDDIVAPGTQDEAGPTWTGVFPEGNIGVMPMPSTTLGLMPDTFETGVAPIPGVGGGESTFVGGDAIGISSNSEIPDAAWNFIAWTLGDEAQVEVVAQNRDVVARTDLASNEYSDQDPRLVTINEVAGVGRTPYSMRFGETFNDPQGPWLPLVRNYVFGDGSTLEQDNEAVDASLQS</sequence>
<dbReference type="CDD" id="cd13585">
    <property type="entry name" value="PBP2_TMBP_like"/>
    <property type="match status" value="1"/>
</dbReference>
<evidence type="ECO:0000256" key="1">
    <source>
        <dbReference type="SAM" id="MobiDB-lite"/>
    </source>
</evidence>
<gene>
    <name evidence="3" type="ORF">C1I92_01225</name>
</gene>
<dbReference type="PANTHER" id="PTHR43649">
    <property type="entry name" value="ARABINOSE-BINDING PROTEIN-RELATED"/>
    <property type="match status" value="1"/>
</dbReference>
<evidence type="ECO:0000313" key="3">
    <source>
        <dbReference type="EMBL" id="PZF86460.1"/>
    </source>
</evidence>
<dbReference type="InterPro" id="IPR006059">
    <property type="entry name" value="SBP"/>
</dbReference>
<feature type="compositionally biased region" description="Gly residues" evidence="1">
    <location>
        <begin position="35"/>
        <end position="47"/>
    </location>
</feature>
<keyword evidence="2" id="KW-0732">Signal</keyword>
<dbReference type="AlphaFoldDB" id="A0A2W2BMA7"/>
<dbReference type="Gene3D" id="3.40.190.10">
    <property type="entry name" value="Periplasmic binding protein-like II"/>
    <property type="match status" value="1"/>
</dbReference>
<keyword evidence="4" id="KW-1185">Reference proteome</keyword>
<feature type="signal peptide" evidence="2">
    <location>
        <begin position="1"/>
        <end position="26"/>
    </location>
</feature>
<dbReference type="SUPFAM" id="SSF53850">
    <property type="entry name" value="Periplasmic binding protein-like II"/>
    <property type="match status" value="1"/>
</dbReference>
<dbReference type="Proteomes" id="UP000248764">
    <property type="component" value="Unassembled WGS sequence"/>
</dbReference>
<dbReference type="InterPro" id="IPR050490">
    <property type="entry name" value="Bact_solute-bd_prot1"/>
</dbReference>
<protein>
    <submittedName>
        <fullName evidence="3">Sugar ABC transporter substrate-binding protein</fullName>
    </submittedName>
</protein>
<comment type="caution">
    <text evidence="3">The sequence shown here is derived from an EMBL/GenBank/DDBJ whole genome shotgun (WGS) entry which is preliminary data.</text>
</comment>
<dbReference type="EMBL" id="POTW01000002">
    <property type="protein sequence ID" value="PZF86460.1"/>
    <property type="molecule type" value="Genomic_DNA"/>
</dbReference>
<dbReference type="PROSITE" id="PS51257">
    <property type="entry name" value="PROKAR_LIPOPROTEIN"/>
    <property type="match status" value="1"/>
</dbReference>
<dbReference type="Pfam" id="PF01547">
    <property type="entry name" value="SBP_bac_1"/>
    <property type="match status" value="1"/>
</dbReference>
<proteinExistence type="predicted"/>
<evidence type="ECO:0000313" key="4">
    <source>
        <dbReference type="Proteomes" id="UP000248764"/>
    </source>
</evidence>
<organism evidence="3 4">
    <name type="scientific">Jiangella anatolica</name>
    <dbReference type="NCBI Taxonomy" id="2670374"/>
    <lineage>
        <taxon>Bacteria</taxon>
        <taxon>Bacillati</taxon>
        <taxon>Actinomycetota</taxon>
        <taxon>Actinomycetes</taxon>
        <taxon>Jiangellales</taxon>
        <taxon>Jiangellaceae</taxon>
        <taxon>Jiangella</taxon>
    </lineage>
</organism>